<comment type="similarity">
    <text evidence="1">Belongs to the outer membrane factor (OMF) (TC 1.B.17) family.</text>
</comment>
<gene>
    <name evidence="2" type="ORF">ACFQ2T_11110</name>
</gene>
<dbReference type="Proteomes" id="UP001597206">
    <property type="component" value="Unassembled WGS sequence"/>
</dbReference>
<dbReference type="PANTHER" id="PTHR30203">
    <property type="entry name" value="OUTER MEMBRANE CATION EFFLUX PROTEIN"/>
    <property type="match status" value="1"/>
</dbReference>
<name>A0ABW3PER2_9PROT</name>
<dbReference type="InterPro" id="IPR010131">
    <property type="entry name" value="MdtP/NodT-like"/>
</dbReference>
<dbReference type="EMBL" id="JBHTLN010000002">
    <property type="protein sequence ID" value="MFD1123056.1"/>
    <property type="molecule type" value="Genomic_DNA"/>
</dbReference>
<dbReference type="PANTHER" id="PTHR30203:SF24">
    <property type="entry name" value="BLR4935 PROTEIN"/>
    <property type="match status" value="1"/>
</dbReference>
<organism evidence="2 3">
    <name type="scientific">Methylophilus flavus</name>
    <dbReference type="NCBI Taxonomy" id="640084"/>
    <lineage>
        <taxon>Bacteria</taxon>
        <taxon>Pseudomonadati</taxon>
        <taxon>Pseudomonadota</taxon>
        <taxon>Betaproteobacteria</taxon>
        <taxon>Nitrosomonadales</taxon>
        <taxon>Methylophilaceae</taxon>
        <taxon>Methylophilus</taxon>
    </lineage>
</organism>
<dbReference type="Gene3D" id="1.20.1600.10">
    <property type="entry name" value="Outer membrane efflux proteins (OEP)"/>
    <property type="match status" value="1"/>
</dbReference>
<evidence type="ECO:0000313" key="3">
    <source>
        <dbReference type="Proteomes" id="UP001597206"/>
    </source>
</evidence>
<keyword evidence="3" id="KW-1185">Reference proteome</keyword>
<protein>
    <submittedName>
        <fullName evidence="2">TolC family protein</fullName>
    </submittedName>
</protein>
<dbReference type="Pfam" id="PF02321">
    <property type="entry name" value="OEP"/>
    <property type="match status" value="2"/>
</dbReference>
<accession>A0ABW3PER2</accession>
<comment type="caution">
    <text evidence="2">The sequence shown here is derived from an EMBL/GenBank/DDBJ whole genome shotgun (WGS) entry which is preliminary data.</text>
</comment>
<reference evidence="3" key="1">
    <citation type="journal article" date="2019" name="Int. J. Syst. Evol. Microbiol.">
        <title>The Global Catalogue of Microorganisms (GCM) 10K type strain sequencing project: providing services to taxonomists for standard genome sequencing and annotation.</title>
        <authorList>
            <consortium name="The Broad Institute Genomics Platform"/>
            <consortium name="The Broad Institute Genome Sequencing Center for Infectious Disease"/>
            <person name="Wu L."/>
            <person name="Ma J."/>
        </authorList>
    </citation>
    <scope>NUCLEOTIDE SEQUENCE [LARGE SCALE GENOMIC DNA]</scope>
    <source>
        <strain evidence="3">CCUG 58411</strain>
    </source>
</reference>
<evidence type="ECO:0000256" key="1">
    <source>
        <dbReference type="ARBA" id="ARBA00007613"/>
    </source>
</evidence>
<dbReference type="RefSeq" id="WP_379034402.1">
    <property type="nucleotide sequence ID" value="NZ_JBHTLN010000002.1"/>
</dbReference>
<evidence type="ECO:0000313" key="2">
    <source>
        <dbReference type="EMBL" id="MFD1123056.1"/>
    </source>
</evidence>
<dbReference type="SUPFAM" id="SSF56954">
    <property type="entry name" value="Outer membrane efflux proteins (OEP)"/>
    <property type="match status" value="1"/>
</dbReference>
<sequence>MFCFLQSAYRYGYALLCLLWMLVTECIHLAVAEEAPNYSDLLRQALVQAPVLVEQAANIRAVSADARQAEVFLNPNINGMTENLNAAARDNQPRQDTLMITQPFEIGGKRAARIEARKRDVTVAEARENQIRVNYAAELATAYANAEAMRNRVQITGDDYTRAREDLKAVTALVNAGREARLRLSQAQANAAAAQAAEQSAQAYFTEALERLSAISGARESFTSVPDDFISKAIVTKVDRSQTSDEITPAIASAQTEKEALEAQVQFEEKRWLPTVGVSAGVRRFESSNDNAFVFAISSDIPVFDQNKGGIAAARERVLAADARLDAARLMAGANRRSALSHVIASEKRMDAASQGEAAASEAYRLGKIGYETGKTSLMELLLIRKSLTDARLLTVDAKYSLVKALAILSASEGRIAFGDIK</sequence>
<dbReference type="InterPro" id="IPR003423">
    <property type="entry name" value="OMP_efflux"/>
</dbReference>
<proteinExistence type="inferred from homology"/>